<reference evidence="4" key="2">
    <citation type="submission" date="2021-01" db="UniProtKB">
        <authorList>
            <consortium name="EnsemblMetazoa"/>
        </authorList>
    </citation>
    <scope>IDENTIFICATION</scope>
</reference>
<dbReference type="Pfam" id="PF17661">
    <property type="entry name" value="DUF5523"/>
    <property type="match status" value="1"/>
</dbReference>
<feature type="coiled-coil region" evidence="1">
    <location>
        <begin position="526"/>
        <end position="553"/>
    </location>
</feature>
<evidence type="ECO:0000256" key="1">
    <source>
        <dbReference type="SAM" id="Coils"/>
    </source>
</evidence>
<dbReference type="Pfam" id="PF15625">
    <property type="entry name" value="CC2D2AN-C2"/>
    <property type="match status" value="1"/>
</dbReference>
<dbReference type="InterPro" id="IPR000008">
    <property type="entry name" value="C2_dom"/>
</dbReference>
<dbReference type="RefSeq" id="XP_030839723.1">
    <property type="nucleotide sequence ID" value="XM_030983863.1"/>
</dbReference>
<dbReference type="InterPro" id="IPR041510">
    <property type="entry name" value="DUF5523"/>
</dbReference>
<dbReference type="Pfam" id="PF00168">
    <property type="entry name" value="C2"/>
    <property type="match status" value="1"/>
</dbReference>
<proteinExistence type="predicted"/>
<keyword evidence="5" id="KW-1185">Reference proteome</keyword>
<feature type="region of interest" description="Disordered" evidence="2">
    <location>
        <begin position="1"/>
        <end position="208"/>
    </location>
</feature>
<feature type="compositionally biased region" description="Acidic residues" evidence="2">
    <location>
        <begin position="309"/>
        <end position="320"/>
    </location>
</feature>
<reference evidence="5" key="1">
    <citation type="submission" date="2015-02" db="EMBL/GenBank/DDBJ databases">
        <title>Genome sequencing for Strongylocentrotus purpuratus.</title>
        <authorList>
            <person name="Murali S."/>
            <person name="Liu Y."/>
            <person name="Vee V."/>
            <person name="English A."/>
            <person name="Wang M."/>
            <person name="Skinner E."/>
            <person name="Han Y."/>
            <person name="Muzny D.M."/>
            <person name="Worley K.C."/>
            <person name="Gibbs R.A."/>
        </authorList>
    </citation>
    <scope>NUCLEOTIDE SEQUENCE</scope>
</reference>
<dbReference type="PANTHER" id="PTHR20837">
    <property type="entry name" value="CENTROSOMAL PROTEIN-RELATED"/>
    <property type="match status" value="1"/>
</dbReference>
<dbReference type="Pfam" id="PF24656">
    <property type="entry name" value="CEPT76_peptidase"/>
    <property type="match status" value="1"/>
</dbReference>
<feature type="domain" description="C2" evidence="3">
    <location>
        <begin position="1112"/>
        <end position="1262"/>
    </location>
</feature>
<feature type="compositionally biased region" description="Polar residues" evidence="2">
    <location>
        <begin position="153"/>
        <end position="168"/>
    </location>
</feature>
<dbReference type="InParanoid" id="A0A7M7NS37"/>
<feature type="compositionally biased region" description="Acidic residues" evidence="2">
    <location>
        <begin position="51"/>
        <end position="64"/>
    </location>
</feature>
<dbReference type="InterPro" id="IPR056290">
    <property type="entry name" value="CEPT76/DRC7_peptidase-like_dom"/>
</dbReference>
<dbReference type="PANTHER" id="PTHR20837:SF0">
    <property type="entry name" value="COILED-COIL AND C2 DOMAIN-CONTAINING PROTEIN 2A"/>
    <property type="match status" value="1"/>
</dbReference>
<dbReference type="KEGG" id="spu:756176"/>
<evidence type="ECO:0000256" key="2">
    <source>
        <dbReference type="SAM" id="MobiDB-lite"/>
    </source>
</evidence>
<feature type="region of interest" description="Disordered" evidence="2">
    <location>
        <begin position="662"/>
        <end position="720"/>
    </location>
</feature>
<dbReference type="OMA" id="HLWHQQK"/>
<dbReference type="InterPro" id="IPR056288">
    <property type="entry name" value="CEP76_C"/>
</dbReference>
<feature type="compositionally biased region" description="Basic and acidic residues" evidence="2">
    <location>
        <begin position="177"/>
        <end position="190"/>
    </location>
</feature>
<dbReference type="GO" id="GO:1904491">
    <property type="term" value="P:protein localization to ciliary transition zone"/>
    <property type="evidence" value="ECO:0000318"/>
    <property type="project" value="GO_Central"/>
</dbReference>
<dbReference type="InterPro" id="IPR052434">
    <property type="entry name" value="Tectonic-like_complex_comp"/>
</dbReference>
<feature type="compositionally biased region" description="Basic residues" evidence="2">
    <location>
        <begin position="133"/>
        <end position="142"/>
    </location>
</feature>
<evidence type="ECO:0000313" key="5">
    <source>
        <dbReference type="Proteomes" id="UP000007110"/>
    </source>
</evidence>
<dbReference type="GO" id="GO:1905515">
    <property type="term" value="P:non-motile cilium assembly"/>
    <property type="evidence" value="ECO:0000318"/>
    <property type="project" value="GO_Central"/>
</dbReference>
<feature type="region of interest" description="Disordered" evidence="2">
    <location>
        <begin position="254"/>
        <end position="324"/>
    </location>
</feature>
<dbReference type="InterPro" id="IPR028928">
    <property type="entry name" value="CC2D2AN-C2"/>
</dbReference>
<feature type="compositionally biased region" description="Basic residues" evidence="2">
    <location>
        <begin position="670"/>
        <end position="681"/>
    </location>
</feature>
<sequence>MSQTFREKIEKRRRDMRENTMADSTLLADTSSATPGRGSRHDEDISAADGGVDDVEEMAADPIEEIQQAESLMEKLTLDRESKKKELFQSLEPADEEQEKKKPKPKRRTPAEIPTIQETGEEEDEEPDEDTKPKKKEKRKRNKADMAAAVLGSKTSVETGKAPSTMNATIRDRIRKKMAEAKEKAEESMKVEVANDPNKDLPARRLRGLRARDKATRFDEPSLLTKEEIEEDKMLNESIIAKEKWREAFKQVKAKQSALPTEEEAFNFFTRNFDPEPETAEIKTEPLSDDQPGPSTSKGATKKPRGEVIEEEGEDGEDGEGKESTPLLSEVFVDGDMWKLQPTQLVPAEYVPLGVREKKEEGYFFVPSIKTVPSDQKVPENTQPRYLEDEGFYVGVRPDVSQRNQNIMEHRLLQRSDKGKGWFGEDGRIVALPDPVKDTPTRPRVIPNEERDAELQTVFRKAMISDITSQGLDFHSGVSDGQYQIDIDINTLVFTHHPYFSKEHVLESKLRQQYDQYLRRKQKDMAQYLTDKLQALKSAVSSLQEQLSSVNMQETIQMDTMQKVKDYKVEIRQTRRLRDYELQHDRQLTKGMLKTWRDIKKLREKDNCINTAVKLSIRKEEANAHEDEAVWKREIEDEIEEMRQNHDDDYQMQMDRYRAALQEWKDGNKAKKKGKKKKKKSGSRENLTESGQEEEDGGEGSEVEKPKPIKPSAKFDEDEARERIREKIALIRRKPGETILHLELSNTAVITPTPDCSRQEQQRRNEMQRYRCFIKVLINEKEVSRTATKSMTSDFTMHFGNIFNVQIVHWPETIVIQLFETGVLSSNHLANVYLNAPSTQMTSDKVHVDQFEFSSDQKVEFDHSAVGSGITFSIGEEDGAQSFNLLTSGSLYASVAWGLADDGLPLIPPAIPSNTYALSSMKGVDALAAIGATGIIDDKKLAKWLMEARLDPNDPANSFLLQMIKNDRNKIETKDYFRLEQLQQEFDFVTDEELETNRRFKLLQLREKEVEEFRNYKMVPAIEKEIAETFFEEYEMKLKKEEDGLVDEDMDARRAQVAKFIAQIRKRVIQRYRAAQHRYTLQDIVNESLVPDVSLLGDTLAKLVEPRRPLKPQRKERKTVTAQNLTAQSVNLLINIERAFEIPTRKPDPKQSGQHAEVRPFVEVVFQQTTKQTCVAEGANPNWNEELALPFKAPNNDYSASNLQTVKDEIYMNLFDETVIDLLQDDRDRTTNIHQRLEKRWLGSLSIPFSTIYFQGKVAGAIRVEAPSSLLGYERTRESAGRGAANATYLSVFITVEPPLAPPELLKEKFETLEDDELLNQAELLQAHVSAKFPTRQITPTVIDMNGSSVFVTRYFRALAPPPVLIEGSDQTQICERIARFVSLIPSISDSVLFPGVCNIWSTCQQFMQMLQGDEEEHAVLLVNYFLHLNKRAWLILGRAIPEGPTAYALSEEGDGQYWIWNPSTGEHYKATDSFCPLKAVDCLINQDNIWANIQIQEETSRLNFDVGKSTAWKPLFTSSFPNPGLSSMQEETLRYEQTVLDDVVDLQNKIEKKLRNCIMDWRPRHITRWNRHVIHTFREILKKLEKSPDLLDNDNPTLKTILESYNLCGFPLHMSYTDVKTIVDKVQSTGVHKNESNNVEFALAVHIHPYPNHILSVWIYLASVTRRR</sequence>
<feature type="compositionally biased region" description="Polar residues" evidence="2">
    <location>
        <begin position="21"/>
        <end position="34"/>
    </location>
</feature>
<feature type="compositionally biased region" description="Acidic residues" evidence="2">
    <location>
        <begin position="119"/>
        <end position="129"/>
    </location>
</feature>
<dbReference type="GO" id="GO:0035869">
    <property type="term" value="C:ciliary transition zone"/>
    <property type="evidence" value="ECO:0000318"/>
    <property type="project" value="GO_Central"/>
</dbReference>
<feature type="compositionally biased region" description="Basic and acidic residues" evidence="2">
    <location>
        <begin position="1"/>
        <end position="20"/>
    </location>
</feature>
<dbReference type="OrthoDB" id="2162143at2759"/>
<dbReference type="Pfam" id="PF24652">
    <property type="entry name" value="CEP76_C"/>
    <property type="match status" value="1"/>
</dbReference>
<keyword evidence="1" id="KW-0175">Coiled coil</keyword>
<dbReference type="EnsemblMetazoa" id="XM_030983863">
    <property type="protein sequence ID" value="XP_030839723"/>
    <property type="gene ID" value="LOC756176"/>
</dbReference>
<protein>
    <recommendedName>
        <fullName evidence="3">C2 domain-containing protein</fullName>
    </recommendedName>
</protein>
<name>A0A7M7NS37_STRPU</name>
<organism evidence="4 5">
    <name type="scientific">Strongylocentrotus purpuratus</name>
    <name type="common">Purple sea urchin</name>
    <dbReference type="NCBI Taxonomy" id="7668"/>
    <lineage>
        <taxon>Eukaryota</taxon>
        <taxon>Metazoa</taxon>
        <taxon>Echinodermata</taxon>
        <taxon>Eleutherozoa</taxon>
        <taxon>Echinozoa</taxon>
        <taxon>Echinoidea</taxon>
        <taxon>Euechinoidea</taxon>
        <taxon>Echinacea</taxon>
        <taxon>Camarodonta</taxon>
        <taxon>Echinidea</taxon>
        <taxon>Strongylocentrotidae</taxon>
        <taxon>Strongylocentrotus</taxon>
    </lineage>
</organism>
<accession>A0A7M7NS37</accession>
<feature type="compositionally biased region" description="Basic and acidic residues" evidence="2">
    <location>
        <begin position="72"/>
        <end position="87"/>
    </location>
</feature>
<feature type="compositionally biased region" description="Acidic residues" evidence="2">
    <location>
        <begin position="691"/>
        <end position="701"/>
    </location>
</feature>
<evidence type="ECO:0000259" key="3">
    <source>
        <dbReference type="PROSITE" id="PS50004"/>
    </source>
</evidence>
<dbReference type="PROSITE" id="PS50004">
    <property type="entry name" value="C2"/>
    <property type="match status" value="1"/>
</dbReference>
<dbReference type="InterPro" id="IPR035892">
    <property type="entry name" value="C2_domain_sf"/>
</dbReference>
<dbReference type="Gene3D" id="2.60.40.150">
    <property type="entry name" value="C2 domain"/>
    <property type="match status" value="1"/>
</dbReference>
<dbReference type="GeneID" id="756176"/>
<dbReference type="SUPFAM" id="SSF49562">
    <property type="entry name" value="C2 domain (Calcium/lipid-binding domain, CaLB)"/>
    <property type="match status" value="1"/>
</dbReference>
<evidence type="ECO:0000313" key="4">
    <source>
        <dbReference type="EnsemblMetazoa" id="XP_030839723"/>
    </source>
</evidence>
<dbReference type="Proteomes" id="UP000007110">
    <property type="component" value="Unassembled WGS sequence"/>
</dbReference>